<keyword evidence="2" id="KW-1185">Reference proteome</keyword>
<name>A0ACB9R4I6_9MYRT</name>
<gene>
    <name evidence="1" type="ORF">MLD38_011875</name>
</gene>
<proteinExistence type="predicted"/>
<dbReference type="EMBL" id="CM042883">
    <property type="protein sequence ID" value="KAI4373795.1"/>
    <property type="molecule type" value="Genomic_DNA"/>
</dbReference>
<sequence length="301" mass="33525">MSTESGDRPGSSPDQSVSPSSTRKADYSSSVLRLWRPAAQRNLRNQWSNLVSGKLKWGSASDSGRAHATALVNAYLSQRCMISMELGVLKDLADIRPKACQKLSKQQDSHRCKLLSSYASLVAAVSQMVNAHESMRCYRNQATDSHIMKFSNTPADKNDNGDGGGIPVFTFLSVPFSENLAQELVEMFQFELTLKRLLILELLAVGCEEKDCDKMSWHDELYLGEFEDLALCHLYKTKAGEVSSTGLKGRHFGVPSEQKSKLNNATFQVYLTTWIAEVNIDSRRVNEILALVGEDMNVCFR</sequence>
<organism evidence="1 2">
    <name type="scientific">Melastoma candidum</name>
    <dbReference type="NCBI Taxonomy" id="119954"/>
    <lineage>
        <taxon>Eukaryota</taxon>
        <taxon>Viridiplantae</taxon>
        <taxon>Streptophyta</taxon>
        <taxon>Embryophyta</taxon>
        <taxon>Tracheophyta</taxon>
        <taxon>Spermatophyta</taxon>
        <taxon>Magnoliopsida</taxon>
        <taxon>eudicotyledons</taxon>
        <taxon>Gunneridae</taxon>
        <taxon>Pentapetalae</taxon>
        <taxon>rosids</taxon>
        <taxon>malvids</taxon>
        <taxon>Myrtales</taxon>
        <taxon>Melastomataceae</taxon>
        <taxon>Melastomatoideae</taxon>
        <taxon>Melastomateae</taxon>
        <taxon>Melastoma</taxon>
    </lineage>
</organism>
<protein>
    <submittedName>
        <fullName evidence="1">Uncharacterized protein</fullName>
    </submittedName>
</protein>
<evidence type="ECO:0000313" key="1">
    <source>
        <dbReference type="EMBL" id="KAI4373795.1"/>
    </source>
</evidence>
<dbReference type="Proteomes" id="UP001057402">
    <property type="component" value="Chromosome 4"/>
</dbReference>
<reference evidence="2" key="1">
    <citation type="journal article" date="2023" name="Front. Plant Sci.">
        <title>Chromosomal-level genome assembly of Melastoma candidum provides insights into trichome evolution.</title>
        <authorList>
            <person name="Zhong Y."/>
            <person name="Wu W."/>
            <person name="Sun C."/>
            <person name="Zou P."/>
            <person name="Liu Y."/>
            <person name="Dai S."/>
            <person name="Zhou R."/>
        </authorList>
    </citation>
    <scope>NUCLEOTIDE SEQUENCE [LARGE SCALE GENOMIC DNA]</scope>
</reference>
<evidence type="ECO:0000313" key="2">
    <source>
        <dbReference type="Proteomes" id="UP001057402"/>
    </source>
</evidence>
<comment type="caution">
    <text evidence="1">The sequence shown here is derived from an EMBL/GenBank/DDBJ whole genome shotgun (WGS) entry which is preliminary data.</text>
</comment>
<accession>A0ACB9R4I6</accession>